<reference evidence="2" key="1">
    <citation type="journal article" date="2020" name="Stud. Mycol.">
        <title>101 Dothideomycetes genomes: a test case for predicting lifestyles and emergence of pathogens.</title>
        <authorList>
            <person name="Haridas S."/>
            <person name="Albert R."/>
            <person name="Binder M."/>
            <person name="Bloem J."/>
            <person name="Labutti K."/>
            <person name="Salamov A."/>
            <person name="Andreopoulos B."/>
            <person name="Baker S."/>
            <person name="Barry K."/>
            <person name="Bills G."/>
            <person name="Bluhm B."/>
            <person name="Cannon C."/>
            <person name="Castanera R."/>
            <person name="Culley D."/>
            <person name="Daum C."/>
            <person name="Ezra D."/>
            <person name="Gonzalez J."/>
            <person name="Henrissat B."/>
            <person name="Kuo A."/>
            <person name="Liang C."/>
            <person name="Lipzen A."/>
            <person name="Lutzoni F."/>
            <person name="Magnuson J."/>
            <person name="Mondo S."/>
            <person name="Nolan M."/>
            <person name="Ohm R."/>
            <person name="Pangilinan J."/>
            <person name="Park H.-J."/>
            <person name="Ramirez L."/>
            <person name="Alfaro M."/>
            <person name="Sun H."/>
            <person name="Tritt A."/>
            <person name="Yoshinaga Y."/>
            <person name="Zwiers L.-H."/>
            <person name="Turgeon B."/>
            <person name="Goodwin S."/>
            <person name="Spatafora J."/>
            <person name="Crous P."/>
            <person name="Grigoriev I."/>
        </authorList>
    </citation>
    <scope>NUCLEOTIDE SEQUENCE</scope>
    <source>
        <strain evidence="2">CBS 113389</strain>
    </source>
</reference>
<dbReference type="Proteomes" id="UP000799767">
    <property type="component" value="Unassembled WGS sequence"/>
</dbReference>
<feature type="region of interest" description="Disordered" evidence="1">
    <location>
        <begin position="1"/>
        <end position="42"/>
    </location>
</feature>
<dbReference type="OrthoDB" id="2013972at2759"/>
<dbReference type="GeneID" id="54477544"/>
<dbReference type="PANTHER" id="PTHR43591">
    <property type="entry name" value="METHYLTRANSFERASE"/>
    <property type="match status" value="1"/>
</dbReference>
<dbReference type="InterPro" id="IPR029063">
    <property type="entry name" value="SAM-dependent_MTases_sf"/>
</dbReference>
<name>A0A6A6Q456_9PEZI</name>
<protein>
    <submittedName>
        <fullName evidence="2">S-adenosyl-L-methionine-dependent methyltransferase</fullName>
    </submittedName>
</protein>
<proteinExistence type="predicted"/>
<dbReference type="RefSeq" id="XP_033592746.1">
    <property type="nucleotide sequence ID" value="XM_033736542.1"/>
</dbReference>
<evidence type="ECO:0000313" key="3">
    <source>
        <dbReference type="Proteomes" id="UP000799767"/>
    </source>
</evidence>
<dbReference type="SUPFAM" id="SSF53335">
    <property type="entry name" value="S-adenosyl-L-methionine-dependent methyltransferases"/>
    <property type="match status" value="1"/>
</dbReference>
<dbReference type="Gene3D" id="3.40.50.150">
    <property type="entry name" value="Vaccinia Virus protein VP39"/>
    <property type="match status" value="1"/>
</dbReference>
<accession>A0A6A6Q456</accession>
<dbReference type="PANTHER" id="PTHR43591:SF10">
    <property type="entry name" value="ABC TRANSMEMBRANE TYPE-1 DOMAIN-CONTAINING PROTEIN-RELATED"/>
    <property type="match status" value="1"/>
</dbReference>
<evidence type="ECO:0000256" key="1">
    <source>
        <dbReference type="SAM" id="MobiDB-lite"/>
    </source>
</evidence>
<dbReference type="GO" id="GO:0008168">
    <property type="term" value="F:methyltransferase activity"/>
    <property type="evidence" value="ECO:0007669"/>
    <property type="project" value="UniProtKB-KW"/>
</dbReference>
<keyword evidence="2" id="KW-0489">Methyltransferase</keyword>
<dbReference type="Pfam" id="PF13489">
    <property type="entry name" value="Methyltransf_23"/>
    <property type="match status" value="1"/>
</dbReference>
<sequence length="371" mass="42028">MEGAPDTTQDDAAPSVRQTIGPSTTHADEQSLAASTATTAVGNHPHDRAALQIDEDDFDDYDSTYDPSIASSSASLTSSITNYFYENGRRYHAYREGEYYLPNDEVEQDRLDLQHEIWKLCIGDALYTAPIQDPKTVLDIGTGTGIWAIDVSEKFPSATVIGTDLSPIQPGFVPPNTKFYVDDFEDGWDFPGIGKFDFIHWRALSGSTGNFPKLYQQAWRELKPGAYLEVQEYDASIYSDDDPQLLRAPWSRSWCEKLDEASTAFGKTLNVGRFHRQWMEDAGFIDVHERVVKCPIGPWTRDPALKKLGGLERMHMNDSVEAHSMALYTRVLNHSIDEARVVFEMVKKEFNDRNLHLYTVYRFLYGRKPEG</sequence>
<dbReference type="EMBL" id="MU001632">
    <property type="protein sequence ID" value="KAF2486177.1"/>
    <property type="molecule type" value="Genomic_DNA"/>
</dbReference>
<feature type="compositionally biased region" description="Polar residues" evidence="1">
    <location>
        <begin position="32"/>
        <end position="41"/>
    </location>
</feature>
<evidence type="ECO:0000313" key="2">
    <source>
        <dbReference type="EMBL" id="KAF2486177.1"/>
    </source>
</evidence>
<gene>
    <name evidence="2" type="ORF">BDY17DRAFT_320993</name>
</gene>
<keyword evidence="2" id="KW-0808">Transferase</keyword>
<feature type="compositionally biased region" description="Polar residues" evidence="1">
    <location>
        <begin position="16"/>
        <end position="25"/>
    </location>
</feature>
<dbReference type="CDD" id="cd02440">
    <property type="entry name" value="AdoMet_MTases"/>
    <property type="match status" value="1"/>
</dbReference>
<dbReference type="AlphaFoldDB" id="A0A6A6Q456"/>
<keyword evidence="3" id="KW-1185">Reference proteome</keyword>
<organism evidence="2 3">
    <name type="scientific">Neohortaea acidophila</name>
    <dbReference type="NCBI Taxonomy" id="245834"/>
    <lineage>
        <taxon>Eukaryota</taxon>
        <taxon>Fungi</taxon>
        <taxon>Dikarya</taxon>
        <taxon>Ascomycota</taxon>
        <taxon>Pezizomycotina</taxon>
        <taxon>Dothideomycetes</taxon>
        <taxon>Dothideomycetidae</taxon>
        <taxon>Mycosphaerellales</taxon>
        <taxon>Teratosphaeriaceae</taxon>
        <taxon>Neohortaea</taxon>
    </lineage>
</organism>
<dbReference type="GO" id="GO:0032259">
    <property type="term" value="P:methylation"/>
    <property type="evidence" value="ECO:0007669"/>
    <property type="project" value="UniProtKB-KW"/>
</dbReference>